<dbReference type="PROSITE" id="PS00893">
    <property type="entry name" value="NUDIX_BOX"/>
    <property type="match status" value="1"/>
</dbReference>
<keyword evidence="5" id="KW-1185">Reference proteome</keyword>
<dbReference type="STRING" id="933801.Ahos_1789"/>
<protein>
    <submittedName>
        <fullName evidence="4">NUDIX hydrolase</fullName>
    </submittedName>
</protein>
<dbReference type="EMBL" id="CP002535">
    <property type="protein sequence ID" value="AEE94665.1"/>
    <property type="molecule type" value="Genomic_DNA"/>
</dbReference>
<evidence type="ECO:0000313" key="5">
    <source>
        <dbReference type="Proteomes" id="UP000008458"/>
    </source>
</evidence>
<evidence type="ECO:0000259" key="3">
    <source>
        <dbReference type="PROSITE" id="PS51462"/>
    </source>
</evidence>
<dbReference type="SUPFAM" id="SSF55811">
    <property type="entry name" value="Nudix"/>
    <property type="match status" value="1"/>
</dbReference>
<sequence length="143" mass="16715">MNRYPQILSVHLFLLEGDKILLQLRKNTGYRDGCWSVIAGHVEAKESAKRAMIREAKEEAGILLNPEDLILVHVMHRFENQERVDFFFKAKRWEGEPKVMEPNKAEKVEWFKLSELPPNTVPYVKQAIELGLMKGIIYSEYGW</sequence>
<dbReference type="AlphaFoldDB" id="F4B6X2"/>
<feature type="domain" description="Nudix hydrolase" evidence="3">
    <location>
        <begin position="5"/>
        <end position="134"/>
    </location>
</feature>
<dbReference type="InterPro" id="IPR015797">
    <property type="entry name" value="NUDIX_hydrolase-like_dom_sf"/>
</dbReference>
<dbReference type="InterPro" id="IPR020084">
    <property type="entry name" value="NUDIX_hydrolase_CS"/>
</dbReference>
<dbReference type="eggNOG" id="arCOG01075">
    <property type="taxonomic scope" value="Archaea"/>
</dbReference>
<dbReference type="KEGG" id="aho:Ahos_1789"/>
<dbReference type="InterPro" id="IPR000086">
    <property type="entry name" value="NUDIX_hydrolase_dom"/>
</dbReference>
<reference evidence="4 5" key="1">
    <citation type="journal article" date="2011" name="Extremophiles">
        <title>Genomic analysis of Acidianus hospitalis W1 a host for studying crenarchaeal virus and plasmid life cycles.</title>
        <authorList>
            <person name="You X.Y."/>
            <person name="Liu C."/>
            <person name="Wang S.Y."/>
            <person name="Jiang C.Y."/>
            <person name="Shah S.A."/>
            <person name="Prangishvili D."/>
            <person name="She Q."/>
            <person name="Liu S.J."/>
            <person name="Garrett R.A."/>
        </authorList>
    </citation>
    <scope>NUCLEOTIDE SEQUENCE [LARGE SCALE GENOMIC DNA]</scope>
    <source>
        <strain evidence="4 5">W1</strain>
    </source>
</reference>
<accession>F4B6X2</accession>
<dbReference type="PROSITE" id="PS51462">
    <property type="entry name" value="NUDIX"/>
    <property type="match status" value="1"/>
</dbReference>
<organism evidence="4 5">
    <name type="scientific">Acidianus hospitalis (strain W1)</name>
    <dbReference type="NCBI Taxonomy" id="933801"/>
    <lineage>
        <taxon>Archaea</taxon>
        <taxon>Thermoproteota</taxon>
        <taxon>Thermoprotei</taxon>
        <taxon>Sulfolobales</taxon>
        <taxon>Sulfolobaceae</taxon>
        <taxon>Acidianus</taxon>
    </lineage>
</organism>
<dbReference type="HOGENOM" id="CLU_037162_9_3_2"/>
<dbReference type="Pfam" id="PF00293">
    <property type="entry name" value="NUDIX"/>
    <property type="match status" value="1"/>
</dbReference>
<evidence type="ECO:0000256" key="1">
    <source>
        <dbReference type="ARBA" id="ARBA00001946"/>
    </source>
</evidence>
<gene>
    <name evidence="4" type="ordered locus">Ahos_1789</name>
</gene>
<dbReference type="RefSeq" id="WP_013776580.1">
    <property type="nucleotide sequence ID" value="NC_015518.1"/>
</dbReference>
<name>F4B6X2_ACIHW</name>
<proteinExistence type="predicted"/>
<dbReference type="PANTHER" id="PTHR43046">
    <property type="entry name" value="GDP-MANNOSE MANNOSYL HYDROLASE"/>
    <property type="match status" value="1"/>
</dbReference>
<dbReference type="Proteomes" id="UP000008458">
    <property type="component" value="Chromosome"/>
</dbReference>
<dbReference type="Gene3D" id="3.90.79.10">
    <property type="entry name" value="Nucleoside Triphosphate Pyrophosphohydrolase"/>
    <property type="match status" value="1"/>
</dbReference>
<reference key="2">
    <citation type="journal article" date="2011" name="Extremophiles">
        <title>Genomic analyses of Acidianus hospitalis W1 a host for studying crenarchaeal virus and plasmid life cycles.</title>
        <authorList>
            <person name="You X.Y."/>
            <person name="Liu C."/>
            <person name="Wang S.Y."/>
            <person name="Jiang C.Y."/>
            <person name="Shah S.A."/>
            <person name="Prangishvili D."/>
            <person name="Liu S.J."/>
            <person name="Garrett R.A."/>
        </authorList>
    </citation>
    <scope>NUCLEOTIDE SEQUENCE</scope>
    <source>
        <strain>W1</strain>
    </source>
</reference>
<dbReference type="PANTHER" id="PTHR43046:SF16">
    <property type="entry name" value="ADP-RIBOSE PYROPHOSPHATASE YJHB-RELATED"/>
    <property type="match status" value="1"/>
</dbReference>
<dbReference type="CDD" id="cd04683">
    <property type="entry name" value="NUDIX_Hydrolase"/>
    <property type="match status" value="1"/>
</dbReference>
<dbReference type="OrthoDB" id="40462at2157"/>
<evidence type="ECO:0000256" key="2">
    <source>
        <dbReference type="ARBA" id="ARBA00022801"/>
    </source>
</evidence>
<keyword evidence="2 4" id="KW-0378">Hydrolase</keyword>
<dbReference type="GeneID" id="10601289"/>
<dbReference type="GO" id="GO:0016787">
    <property type="term" value="F:hydrolase activity"/>
    <property type="evidence" value="ECO:0007669"/>
    <property type="project" value="UniProtKB-KW"/>
</dbReference>
<evidence type="ECO:0000313" key="4">
    <source>
        <dbReference type="EMBL" id="AEE94665.1"/>
    </source>
</evidence>
<comment type="cofactor">
    <cofactor evidence="1">
        <name>Mg(2+)</name>
        <dbReference type="ChEBI" id="CHEBI:18420"/>
    </cofactor>
</comment>